<organism evidence="10 11">
    <name type="scientific">Sediminivirga luteola</name>
    <dbReference type="NCBI Taxonomy" id="1774748"/>
    <lineage>
        <taxon>Bacteria</taxon>
        <taxon>Bacillati</taxon>
        <taxon>Actinomycetota</taxon>
        <taxon>Actinomycetes</taxon>
        <taxon>Micrococcales</taxon>
        <taxon>Brevibacteriaceae</taxon>
        <taxon>Sediminivirga</taxon>
    </lineage>
</organism>
<dbReference type="GO" id="GO:0046872">
    <property type="term" value="F:metal ion binding"/>
    <property type="evidence" value="ECO:0007669"/>
    <property type="project" value="UniProtKB-UniRule"/>
</dbReference>
<evidence type="ECO:0000256" key="5">
    <source>
        <dbReference type="ARBA" id="ARBA00023150"/>
    </source>
</evidence>
<dbReference type="SUPFAM" id="SSF53218">
    <property type="entry name" value="Molybdenum cofactor biosynthesis proteins"/>
    <property type="match status" value="1"/>
</dbReference>
<comment type="function">
    <text evidence="1 7">Catalyzes the insertion of molybdate into adenylated molybdopterin with the concomitant release of AMP.</text>
</comment>
<dbReference type="InterPro" id="IPR038987">
    <property type="entry name" value="MoeA-like"/>
</dbReference>
<accession>A0A8J2TVD1</accession>
<dbReference type="GO" id="GO:0005829">
    <property type="term" value="C:cytosol"/>
    <property type="evidence" value="ECO:0007669"/>
    <property type="project" value="TreeGrafter"/>
</dbReference>
<feature type="compositionally biased region" description="Basic and acidic residues" evidence="8">
    <location>
        <begin position="319"/>
        <end position="332"/>
    </location>
</feature>
<dbReference type="Gene3D" id="2.170.190.11">
    <property type="entry name" value="Molybdopterin biosynthesis moea protein, domain 3"/>
    <property type="match status" value="1"/>
</dbReference>
<keyword evidence="5 7" id="KW-0501">Molybdenum cofactor biosynthesis</keyword>
<sequence length="446" mass="45308">MTRVSYDAHLKRVLGLSARLAAALGQETVPLTSAYGRVSATEITAPEDLPLFANSQMDGFAVGPGVTCGSTLPVIGDIPAGQALDGPLPPGTAARIMTGAAVPEGAAAVVPVEWTDVPAGPVPLPEHVTVRDVPAEHRDPDGSLAAGTYVRPRGDDVPAGATLVRAGERLSARHVGTLGSLGLAQVQVRRRPRLAVLSTGSELVPPGSPRAAGQIWESNSAMLAALAAGTGDVEAGPVVAAVHDTPAAVAGAVDELTGHADVLLTSGGVSAGAFDETKAVLRQRDGMWFGSVAMQPGGPQGAGLVPVAQPAGADDPEDGSDHRGDGSHGRNDAGREALVLALPGNPVSAAVSFEAFVRPALAALHGRAFRRRLRSLPAAEGFGSPAGKLQFARVRLHDDAVYRLGGPGSHLVAHLASADALALVPPEVTAVAPGDRLECWELEDRG</sequence>
<dbReference type="CDD" id="cd00887">
    <property type="entry name" value="MoeA"/>
    <property type="match status" value="1"/>
</dbReference>
<dbReference type="InterPro" id="IPR001453">
    <property type="entry name" value="MoaB/Mog_dom"/>
</dbReference>
<dbReference type="Gene3D" id="3.40.980.10">
    <property type="entry name" value="MoaB/Mog-like domain"/>
    <property type="match status" value="1"/>
</dbReference>
<keyword evidence="7" id="KW-0479">Metal-binding</keyword>
<evidence type="ECO:0000313" key="11">
    <source>
        <dbReference type="Proteomes" id="UP000616114"/>
    </source>
</evidence>
<dbReference type="EC" id="2.10.1.1" evidence="7"/>
<dbReference type="EMBL" id="BMFY01000001">
    <property type="protein sequence ID" value="GGA03834.1"/>
    <property type="molecule type" value="Genomic_DNA"/>
</dbReference>
<dbReference type="UniPathway" id="UPA00344"/>
<comment type="pathway">
    <text evidence="2 7">Cofactor biosynthesis; molybdopterin biosynthesis.</text>
</comment>
<reference evidence="10" key="2">
    <citation type="submission" date="2020-09" db="EMBL/GenBank/DDBJ databases">
        <authorList>
            <person name="Sun Q."/>
            <person name="Zhou Y."/>
        </authorList>
    </citation>
    <scope>NUCLEOTIDE SEQUENCE</scope>
    <source>
        <strain evidence="10">CGMCC 1.12785</strain>
    </source>
</reference>
<dbReference type="Pfam" id="PF00994">
    <property type="entry name" value="MoCF_biosynth"/>
    <property type="match status" value="1"/>
</dbReference>
<dbReference type="Pfam" id="PF03454">
    <property type="entry name" value="MoeA_C"/>
    <property type="match status" value="1"/>
</dbReference>
<dbReference type="RefSeq" id="WP_188549166.1">
    <property type="nucleotide sequence ID" value="NZ_BMFY01000001.1"/>
</dbReference>
<evidence type="ECO:0000259" key="9">
    <source>
        <dbReference type="SMART" id="SM00852"/>
    </source>
</evidence>
<keyword evidence="4 7" id="KW-0500">Molybdenum</keyword>
<keyword evidence="7" id="KW-0460">Magnesium</keyword>
<dbReference type="InterPro" id="IPR005110">
    <property type="entry name" value="MoeA_linker/N"/>
</dbReference>
<dbReference type="SUPFAM" id="SSF63867">
    <property type="entry name" value="MoeA C-terminal domain-like"/>
    <property type="match status" value="1"/>
</dbReference>
<comment type="caution">
    <text evidence="10">The sequence shown here is derived from an EMBL/GenBank/DDBJ whole genome shotgun (WGS) entry which is preliminary data.</text>
</comment>
<dbReference type="GO" id="GO:0061599">
    <property type="term" value="F:molybdopterin molybdotransferase activity"/>
    <property type="evidence" value="ECO:0007669"/>
    <property type="project" value="UniProtKB-UniRule"/>
</dbReference>
<dbReference type="InterPro" id="IPR036425">
    <property type="entry name" value="MoaB/Mog-like_dom_sf"/>
</dbReference>
<dbReference type="SUPFAM" id="SSF63882">
    <property type="entry name" value="MoeA N-terminal region -like"/>
    <property type="match status" value="1"/>
</dbReference>
<reference evidence="10" key="1">
    <citation type="journal article" date="2014" name="Int. J. Syst. Evol. Microbiol.">
        <title>Complete genome sequence of Corynebacterium casei LMG S-19264T (=DSM 44701T), isolated from a smear-ripened cheese.</title>
        <authorList>
            <consortium name="US DOE Joint Genome Institute (JGI-PGF)"/>
            <person name="Walter F."/>
            <person name="Albersmeier A."/>
            <person name="Kalinowski J."/>
            <person name="Ruckert C."/>
        </authorList>
    </citation>
    <scope>NUCLEOTIDE SEQUENCE</scope>
    <source>
        <strain evidence="10">CGMCC 1.12785</strain>
    </source>
</reference>
<evidence type="ECO:0000256" key="4">
    <source>
        <dbReference type="ARBA" id="ARBA00022505"/>
    </source>
</evidence>
<dbReference type="AlphaFoldDB" id="A0A8J2TVD1"/>
<proteinExistence type="inferred from homology"/>
<evidence type="ECO:0000256" key="8">
    <source>
        <dbReference type="SAM" id="MobiDB-lite"/>
    </source>
</evidence>
<protein>
    <recommendedName>
        <fullName evidence="7">Molybdopterin molybdenumtransferase</fullName>
        <ecNumber evidence="7">2.10.1.1</ecNumber>
    </recommendedName>
</protein>
<evidence type="ECO:0000256" key="2">
    <source>
        <dbReference type="ARBA" id="ARBA00005046"/>
    </source>
</evidence>
<dbReference type="Gene3D" id="3.90.105.10">
    <property type="entry name" value="Molybdopterin biosynthesis moea protein, domain 2"/>
    <property type="match status" value="1"/>
</dbReference>
<dbReference type="Pfam" id="PF03453">
    <property type="entry name" value="MoeA_N"/>
    <property type="match status" value="1"/>
</dbReference>
<evidence type="ECO:0000256" key="6">
    <source>
        <dbReference type="ARBA" id="ARBA00047317"/>
    </source>
</evidence>
<evidence type="ECO:0000256" key="3">
    <source>
        <dbReference type="ARBA" id="ARBA00010763"/>
    </source>
</evidence>
<dbReference type="Gene3D" id="2.40.340.10">
    <property type="entry name" value="MoeA, C-terminal, domain IV"/>
    <property type="match status" value="1"/>
</dbReference>
<comment type="similarity">
    <text evidence="3 7">Belongs to the MoeA family.</text>
</comment>
<dbReference type="InterPro" id="IPR005111">
    <property type="entry name" value="MoeA_C_domain_IV"/>
</dbReference>
<evidence type="ECO:0000256" key="1">
    <source>
        <dbReference type="ARBA" id="ARBA00002901"/>
    </source>
</evidence>
<keyword evidence="7" id="KW-0808">Transferase</keyword>
<dbReference type="PANTHER" id="PTHR10192:SF5">
    <property type="entry name" value="GEPHYRIN"/>
    <property type="match status" value="1"/>
</dbReference>
<name>A0A8J2TVD1_9MICO</name>
<feature type="domain" description="MoaB/Mog" evidence="9">
    <location>
        <begin position="195"/>
        <end position="363"/>
    </location>
</feature>
<evidence type="ECO:0000256" key="7">
    <source>
        <dbReference type="RuleBase" id="RU365090"/>
    </source>
</evidence>
<evidence type="ECO:0000313" key="10">
    <source>
        <dbReference type="EMBL" id="GGA03834.1"/>
    </source>
</evidence>
<comment type="cofactor">
    <cofactor evidence="7">
        <name>Mg(2+)</name>
        <dbReference type="ChEBI" id="CHEBI:18420"/>
    </cofactor>
</comment>
<dbReference type="InterPro" id="IPR036135">
    <property type="entry name" value="MoeA_linker/N_sf"/>
</dbReference>
<dbReference type="PANTHER" id="PTHR10192">
    <property type="entry name" value="MOLYBDOPTERIN BIOSYNTHESIS PROTEIN"/>
    <property type="match status" value="1"/>
</dbReference>
<gene>
    <name evidence="10" type="primary">moeA2</name>
    <name evidence="10" type="ORF">GCM10011333_03270</name>
</gene>
<feature type="region of interest" description="Disordered" evidence="8">
    <location>
        <begin position="293"/>
        <end position="332"/>
    </location>
</feature>
<dbReference type="Proteomes" id="UP000616114">
    <property type="component" value="Unassembled WGS sequence"/>
</dbReference>
<dbReference type="InterPro" id="IPR036688">
    <property type="entry name" value="MoeA_C_domain_IV_sf"/>
</dbReference>
<dbReference type="GO" id="GO:0006777">
    <property type="term" value="P:Mo-molybdopterin cofactor biosynthetic process"/>
    <property type="evidence" value="ECO:0007669"/>
    <property type="project" value="UniProtKB-UniRule"/>
</dbReference>
<dbReference type="SMART" id="SM00852">
    <property type="entry name" value="MoCF_biosynth"/>
    <property type="match status" value="1"/>
</dbReference>
<keyword evidence="11" id="KW-1185">Reference proteome</keyword>
<comment type="catalytic activity">
    <reaction evidence="6">
        <text>adenylyl-molybdopterin + molybdate = Mo-molybdopterin + AMP + H(+)</text>
        <dbReference type="Rhea" id="RHEA:35047"/>
        <dbReference type="ChEBI" id="CHEBI:15378"/>
        <dbReference type="ChEBI" id="CHEBI:36264"/>
        <dbReference type="ChEBI" id="CHEBI:62727"/>
        <dbReference type="ChEBI" id="CHEBI:71302"/>
        <dbReference type="ChEBI" id="CHEBI:456215"/>
        <dbReference type="EC" id="2.10.1.1"/>
    </reaction>
</comment>
<dbReference type="NCBIfam" id="NF045515">
    <property type="entry name" value="Glp_gephyrin"/>
    <property type="match status" value="1"/>
</dbReference>